<reference evidence="2 3" key="1">
    <citation type="submission" date="2015-10" db="EMBL/GenBank/DDBJ databases">
        <title>Complete genome sequence of hyperthermophilic archaeon Pyrodictium delaneyi Su06.</title>
        <authorList>
            <person name="Jung J.-H."/>
            <person name="Lin J."/>
            <person name="Holden J.F."/>
            <person name="Park C.-S."/>
        </authorList>
    </citation>
    <scope>NUCLEOTIDE SEQUENCE [LARGE SCALE GENOMIC DNA]</scope>
    <source>
        <strain evidence="2 3">Su06</strain>
    </source>
</reference>
<evidence type="ECO:0000313" key="2">
    <source>
        <dbReference type="EMBL" id="ALL00778.1"/>
    </source>
</evidence>
<keyword evidence="1" id="KW-0812">Transmembrane</keyword>
<gene>
    <name evidence="2" type="ORF">Pyrde_0728</name>
</gene>
<dbReference type="STRING" id="1273541.Pyrde_0728"/>
<evidence type="ECO:0000313" key="3">
    <source>
        <dbReference type="Proteomes" id="UP000058613"/>
    </source>
</evidence>
<organism evidence="2 3">
    <name type="scientific">Pyrodictium delaneyi</name>
    <dbReference type="NCBI Taxonomy" id="1273541"/>
    <lineage>
        <taxon>Archaea</taxon>
        <taxon>Thermoproteota</taxon>
        <taxon>Thermoprotei</taxon>
        <taxon>Desulfurococcales</taxon>
        <taxon>Pyrodictiaceae</taxon>
        <taxon>Pyrodictium</taxon>
    </lineage>
</organism>
<proteinExistence type="predicted"/>
<dbReference type="AlphaFoldDB" id="A0A0P0N3C5"/>
<name>A0A0P0N3C5_9CREN</name>
<feature type="transmembrane region" description="Helical" evidence="1">
    <location>
        <begin position="12"/>
        <end position="33"/>
    </location>
</feature>
<dbReference type="EMBL" id="CP013011">
    <property type="protein sequence ID" value="ALL00778.1"/>
    <property type="molecule type" value="Genomic_DNA"/>
</dbReference>
<dbReference type="GeneID" id="26099064"/>
<evidence type="ECO:0000256" key="1">
    <source>
        <dbReference type="SAM" id="Phobius"/>
    </source>
</evidence>
<keyword evidence="1" id="KW-0472">Membrane</keyword>
<keyword evidence="1" id="KW-1133">Transmembrane helix</keyword>
<protein>
    <submittedName>
        <fullName evidence="2">Uncharacterized protein</fullName>
    </submittedName>
</protein>
<dbReference type="KEGG" id="pdl:Pyrde_0728"/>
<sequence>MGRSKLRGVSYVVAAIALTIVSIVAAYGIYSWAQGQVSSMTHGSLDVTVKPITLDDETHLVIALRNSGGSAIKVLQVYIDGTRNITSDLGLPKSLGPGDEHKKTIDLDELLPGGKHVIKVVYEEGGKTKEDEFSFQV</sequence>
<dbReference type="Proteomes" id="UP000058613">
    <property type="component" value="Chromosome"/>
</dbReference>
<dbReference type="RefSeq" id="WP_156328000.1">
    <property type="nucleotide sequence ID" value="NZ_CP013011.1"/>
</dbReference>
<accession>A0A0P0N3C5</accession>